<feature type="non-terminal residue" evidence="3">
    <location>
        <position position="169"/>
    </location>
</feature>
<feature type="transmembrane region" description="Helical" evidence="2">
    <location>
        <begin position="59"/>
        <end position="81"/>
    </location>
</feature>
<accession>A0A6G0XES5</accession>
<dbReference type="Proteomes" id="UP000478052">
    <property type="component" value="Unassembled WGS sequence"/>
</dbReference>
<evidence type="ECO:0000256" key="2">
    <source>
        <dbReference type="SAM" id="Phobius"/>
    </source>
</evidence>
<evidence type="ECO:0000313" key="4">
    <source>
        <dbReference type="Proteomes" id="UP000478052"/>
    </source>
</evidence>
<reference evidence="3 4" key="1">
    <citation type="submission" date="2019-08" db="EMBL/GenBank/DDBJ databases">
        <title>Whole genome of Aphis craccivora.</title>
        <authorList>
            <person name="Voronova N.V."/>
            <person name="Shulinski R.S."/>
            <person name="Bandarenka Y.V."/>
            <person name="Zhorov D.G."/>
            <person name="Warner D."/>
        </authorList>
    </citation>
    <scope>NUCLEOTIDE SEQUENCE [LARGE SCALE GENOMIC DNA]</scope>
    <source>
        <strain evidence="3">180601</strain>
        <tissue evidence="3">Whole Body</tissue>
    </source>
</reference>
<gene>
    <name evidence="3" type="ORF">FWK35_00029211</name>
</gene>
<name>A0A6G0XES5_APHCR</name>
<keyword evidence="2" id="KW-0472">Membrane</keyword>
<comment type="caution">
    <text evidence="3">The sequence shown here is derived from an EMBL/GenBank/DDBJ whole genome shotgun (WGS) entry which is preliminary data.</text>
</comment>
<protein>
    <submittedName>
        <fullName evidence="3">Uncharacterized protein</fullName>
    </submittedName>
</protein>
<dbReference type="EMBL" id="VUJU01007897">
    <property type="protein sequence ID" value="KAF0738704.1"/>
    <property type="molecule type" value="Genomic_DNA"/>
</dbReference>
<evidence type="ECO:0000313" key="3">
    <source>
        <dbReference type="EMBL" id="KAF0738704.1"/>
    </source>
</evidence>
<evidence type="ECO:0000256" key="1">
    <source>
        <dbReference type="SAM" id="MobiDB-lite"/>
    </source>
</evidence>
<organism evidence="3 4">
    <name type="scientific">Aphis craccivora</name>
    <name type="common">Cowpea aphid</name>
    <dbReference type="NCBI Taxonomy" id="307492"/>
    <lineage>
        <taxon>Eukaryota</taxon>
        <taxon>Metazoa</taxon>
        <taxon>Ecdysozoa</taxon>
        <taxon>Arthropoda</taxon>
        <taxon>Hexapoda</taxon>
        <taxon>Insecta</taxon>
        <taxon>Pterygota</taxon>
        <taxon>Neoptera</taxon>
        <taxon>Paraneoptera</taxon>
        <taxon>Hemiptera</taxon>
        <taxon>Sternorrhyncha</taxon>
        <taxon>Aphidomorpha</taxon>
        <taxon>Aphidoidea</taxon>
        <taxon>Aphididae</taxon>
        <taxon>Aphidini</taxon>
        <taxon>Aphis</taxon>
        <taxon>Aphis</taxon>
    </lineage>
</organism>
<keyword evidence="4" id="KW-1185">Reference proteome</keyword>
<keyword evidence="2" id="KW-1133">Transmembrane helix</keyword>
<feature type="region of interest" description="Disordered" evidence="1">
    <location>
        <begin position="1"/>
        <end position="26"/>
    </location>
</feature>
<dbReference type="AlphaFoldDB" id="A0A6G0XES5"/>
<proteinExistence type="predicted"/>
<sequence length="169" mass="18547">MPIQGSDPADPMSLPPLHCPSTGVAPPSPNGPSTGVNYLIIPYGPPPTPTCNYRLLSSAVYLGISATPVLPEQLLFVFVVFKRKQLSSQICTPDISAGVMNFIENGEFDEMASLIIAYFNKNLTIYITFGSVIMWGGEDTEANDEICVRAFEKFVWGDEYAEDENQILY</sequence>
<keyword evidence="2" id="KW-0812">Transmembrane</keyword>